<evidence type="ECO:0008006" key="2">
    <source>
        <dbReference type="Google" id="ProtNLM"/>
    </source>
</evidence>
<organism evidence="1">
    <name type="scientific">marine sediment metagenome</name>
    <dbReference type="NCBI Taxonomy" id="412755"/>
    <lineage>
        <taxon>unclassified sequences</taxon>
        <taxon>metagenomes</taxon>
        <taxon>ecological metagenomes</taxon>
    </lineage>
</organism>
<gene>
    <name evidence="1" type="ORF">LCGC14_0793470</name>
</gene>
<proteinExistence type="predicted"/>
<dbReference type="AlphaFoldDB" id="A0A0F9SYZ8"/>
<reference evidence="1" key="1">
    <citation type="journal article" date="2015" name="Nature">
        <title>Complex archaea that bridge the gap between prokaryotes and eukaryotes.</title>
        <authorList>
            <person name="Spang A."/>
            <person name="Saw J.H."/>
            <person name="Jorgensen S.L."/>
            <person name="Zaremba-Niedzwiedzka K."/>
            <person name="Martijn J."/>
            <person name="Lind A.E."/>
            <person name="van Eijk R."/>
            <person name="Schleper C."/>
            <person name="Guy L."/>
            <person name="Ettema T.J."/>
        </authorList>
    </citation>
    <scope>NUCLEOTIDE SEQUENCE</scope>
</reference>
<comment type="caution">
    <text evidence="1">The sequence shown here is derived from an EMBL/GenBank/DDBJ whole genome shotgun (WGS) entry which is preliminary data.</text>
</comment>
<name>A0A0F9SYZ8_9ZZZZ</name>
<protein>
    <recommendedName>
        <fullName evidence="2">Bacteriophage Mu GpT domain-containing protein</fullName>
    </recommendedName>
</protein>
<dbReference type="Pfam" id="PF20036">
    <property type="entry name" value="Gp13-like"/>
    <property type="match status" value="1"/>
</dbReference>
<dbReference type="InterPro" id="IPR045404">
    <property type="entry name" value="Gp13-like"/>
</dbReference>
<sequence>MAVTRLTDVVEPEVFTGYVQLLTAQKSQFIQSGAMESSELLDSFLAGGGETIQVPHWKDLDDTEANVSSDDPASAATALKTTSGREIAQRHSRNQSWSTMDLSQALAGSDPMESIASRVSDYWVRQWNRYLIASVQGLIADNLANDSGDMRNDVALAAGGSPTAVNLFSAEAFLDAAQTMGENSENLVALGVHSVVFTRMQKNNLIDFIPDARGEVNIPVFLGRRVIVDDALPAVANTGNVDYSSFLFGLGAFASGVGSPRVPTAVERIEAQGDGGGQETLHSRVELAIHPRGFAWLGVSQAGKSPTIAEMKAAANWDRRYTTRKQIPIAELVTNG</sequence>
<dbReference type="EMBL" id="LAZR01002103">
    <property type="protein sequence ID" value="KKN34448.1"/>
    <property type="molecule type" value="Genomic_DNA"/>
</dbReference>
<accession>A0A0F9SYZ8</accession>
<evidence type="ECO:0000313" key="1">
    <source>
        <dbReference type="EMBL" id="KKN34448.1"/>
    </source>
</evidence>